<organism evidence="1 2">
    <name type="scientific">Pseudomonas phytophila</name>
    <dbReference type="NCBI Taxonomy" id="2867264"/>
    <lineage>
        <taxon>Bacteria</taxon>
        <taxon>Pseudomonadati</taxon>
        <taxon>Pseudomonadota</taxon>
        <taxon>Gammaproteobacteria</taxon>
        <taxon>Pseudomonadales</taxon>
        <taxon>Pseudomonadaceae</taxon>
        <taxon>Pseudomonas</taxon>
    </lineage>
</organism>
<dbReference type="Proteomes" id="UP001063228">
    <property type="component" value="Chromosome"/>
</dbReference>
<evidence type="ECO:0008006" key="3">
    <source>
        <dbReference type="Google" id="ProtNLM"/>
    </source>
</evidence>
<name>A0ABY6FJT3_9PSED</name>
<evidence type="ECO:0000313" key="1">
    <source>
        <dbReference type="EMBL" id="UXZ98205.1"/>
    </source>
</evidence>
<accession>A0ABY6FJT3</accession>
<dbReference type="EMBL" id="CP081201">
    <property type="protein sequence ID" value="UXZ98205.1"/>
    <property type="molecule type" value="Genomic_DNA"/>
</dbReference>
<sequence length="205" mass="23215">MLSEQQARAIVLALHDGYLRDGKPERFVVYFCELSANGDYWVVRSNSEDYVVHGKTEYCYVGVNAHLVDVLTGAVETVCSAISVEEYLQDKYDLRTAGENLYVLTPTFSRENKPELINLRQKLECSYPQALMLINEHRQWLTGTRRHLECTQQLLADQGVSTRIELHPDSGQAIIIDVECWHIGAALKALRSRIAAFSKSDQQAP</sequence>
<keyword evidence="2" id="KW-1185">Reference proteome</keyword>
<reference evidence="1" key="1">
    <citation type="submission" date="2021-08" db="EMBL/GenBank/DDBJ databases">
        <title>Complete genome sequence of Pseudomonas phytophila.</title>
        <authorList>
            <person name="Weir B.S."/>
            <person name="Templeton M.D."/>
            <person name="Arshed S."/>
            <person name="Andersen M.T."/>
            <person name="Jayaraman J."/>
        </authorList>
    </citation>
    <scope>NUCLEOTIDE SEQUENCE</scope>
    <source>
        <strain evidence="1">ICMP 23753</strain>
    </source>
</reference>
<evidence type="ECO:0000313" key="2">
    <source>
        <dbReference type="Proteomes" id="UP001063228"/>
    </source>
</evidence>
<proteinExistence type="predicted"/>
<gene>
    <name evidence="1" type="ORF">K3169_10220</name>
</gene>
<dbReference type="RefSeq" id="WP_231677999.1">
    <property type="nucleotide sequence ID" value="NZ_CP081201.1"/>
</dbReference>
<protein>
    <recommendedName>
        <fullName evidence="3">Immunity protein 35 domain-containing protein</fullName>
    </recommendedName>
</protein>